<evidence type="ECO:0000256" key="1">
    <source>
        <dbReference type="ARBA" id="ARBA00023125"/>
    </source>
</evidence>
<dbReference type="AlphaFoldDB" id="A0A0V9UKR1"/>
<comment type="caution">
    <text evidence="4">The sequence shown here is derived from an EMBL/GenBank/DDBJ whole genome shotgun (WGS) entry which is preliminary data.</text>
</comment>
<dbReference type="Proteomes" id="UP000053060">
    <property type="component" value="Unassembled WGS sequence"/>
</dbReference>
<dbReference type="EMBL" id="AZXY01000005">
    <property type="protein sequence ID" value="KSZ58568.1"/>
    <property type="molecule type" value="Genomic_DNA"/>
</dbReference>
<dbReference type="InterPro" id="IPR009057">
    <property type="entry name" value="Homeodomain-like_sf"/>
</dbReference>
<sequence length="183" mass="20359">MEPATTLPPEQRIADAVLTLLRTKGPKAVTIEAVANLAGMARTTIYRRYRDRSEMLKAVMEPLTRPSAPEPEATAEQLLLWVVEQSRLSVDDGIGLGGLAALVTEQEPWFTDLMRSLLVRHRQTLAEVIRRHSDDGTVCADLDVETFLDCVVGAYFAEQARRGEVDEDWPARITRTLLPTFAA</sequence>
<dbReference type="Gene3D" id="1.10.10.60">
    <property type="entry name" value="Homeodomain-like"/>
    <property type="match status" value="1"/>
</dbReference>
<evidence type="ECO:0000256" key="2">
    <source>
        <dbReference type="PROSITE-ProRule" id="PRU00335"/>
    </source>
</evidence>
<dbReference type="PATRIC" id="fig|1441730.3.peg.2460"/>
<name>A0A0V9UKR1_9NOCA</name>
<evidence type="ECO:0000313" key="4">
    <source>
        <dbReference type="EMBL" id="KSZ58568.1"/>
    </source>
</evidence>
<dbReference type="PROSITE" id="PS50977">
    <property type="entry name" value="HTH_TETR_2"/>
    <property type="match status" value="1"/>
</dbReference>
<dbReference type="SUPFAM" id="SSF46689">
    <property type="entry name" value="Homeodomain-like"/>
    <property type="match status" value="1"/>
</dbReference>
<dbReference type="InterPro" id="IPR036271">
    <property type="entry name" value="Tet_transcr_reg_TetR-rel_C_sf"/>
</dbReference>
<gene>
    <name evidence="4" type="ORF">Z045_11820</name>
</gene>
<dbReference type="RefSeq" id="WP_060652024.1">
    <property type="nucleotide sequence ID" value="NZ_AZXY01000005.1"/>
</dbReference>
<proteinExistence type="predicted"/>
<feature type="domain" description="HTH tetR-type" evidence="3">
    <location>
        <begin position="7"/>
        <end position="67"/>
    </location>
</feature>
<dbReference type="Gene3D" id="1.10.357.10">
    <property type="entry name" value="Tetracycline Repressor, domain 2"/>
    <property type="match status" value="1"/>
</dbReference>
<protein>
    <submittedName>
        <fullName evidence="4">TetR family transcriptional regulator</fullName>
    </submittedName>
</protein>
<reference evidence="5" key="1">
    <citation type="submission" date="2015-01" db="EMBL/GenBank/DDBJ databases">
        <title>Draft genome sequence of Rhodococcus pyridinivorans strain KG-16, a hydrocarbon-degrading bacterium.</title>
        <authorList>
            <person name="Aggarwal R.K."/>
            <person name="Dawar C."/>
        </authorList>
    </citation>
    <scope>NUCLEOTIDE SEQUENCE [LARGE SCALE GENOMIC DNA]</scope>
    <source>
        <strain evidence="5">KG-16</strain>
    </source>
</reference>
<evidence type="ECO:0000313" key="5">
    <source>
        <dbReference type="Proteomes" id="UP000053060"/>
    </source>
</evidence>
<feature type="DNA-binding region" description="H-T-H motif" evidence="2">
    <location>
        <begin position="30"/>
        <end position="49"/>
    </location>
</feature>
<organism evidence="4 5">
    <name type="scientific">Rhodococcus pyridinivorans KG-16</name>
    <dbReference type="NCBI Taxonomy" id="1441730"/>
    <lineage>
        <taxon>Bacteria</taxon>
        <taxon>Bacillati</taxon>
        <taxon>Actinomycetota</taxon>
        <taxon>Actinomycetes</taxon>
        <taxon>Mycobacteriales</taxon>
        <taxon>Nocardiaceae</taxon>
        <taxon>Rhodococcus</taxon>
    </lineage>
</organism>
<dbReference type="GO" id="GO:0003677">
    <property type="term" value="F:DNA binding"/>
    <property type="evidence" value="ECO:0007669"/>
    <property type="project" value="UniProtKB-UniRule"/>
</dbReference>
<evidence type="ECO:0000259" key="3">
    <source>
        <dbReference type="PROSITE" id="PS50977"/>
    </source>
</evidence>
<accession>A0A0V9UKR1</accession>
<reference evidence="4 5" key="2">
    <citation type="journal article" date="2016" name="Genome Announc.">
        <title>Draft Genome Sequence of a Versatile Hydrocarbon-Degrading Bacterium, Rhodococcus pyridinivorans Strain KG-16, Collected from Oil Fields in India.</title>
        <authorList>
            <person name="Aggarwal R.K."/>
            <person name="Dawar C."/>
            <person name="Phanindranath R."/>
            <person name="Mutnuri L."/>
            <person name="Dayal A.M."/>
        </authorList>
    </citation>
    <scope>NUCLEOTIDE SEQUENCE [LARGE SCALE GENOMIC DNA]</scope>
    <source>
        <strain evidence="4 5">KG-16</strain>
    </source>
</reference>
<keyword evidence="1 2" id="KW-0238">DNA-binding</keyword>
<dbReference type="Pfam" id="PF00440">
    <property type="entry name" value="TetR_N"/>
    <property type="match status" value="1"/>
</dbReference>
<dbReference type="InterPro" id="IPR001647">
    <property type="entry name" value="HTH_TetR"/>
</dbReference>
<dbReference type="SUPFAM" id="SSF48498">
    <property type="entry name" value="Tetracyclin repressor-like, C-terminal domain"/>
    <property type="match status" value="1"/>
</dbReference>